<keyword evidence="5" id="KW-1185">Reference proteome</keyword>
<dbReference type="PANTHER" id="PTHR43976:SF16">
    <property type="entry name" value="SHORT-CHAIN DEHYDROGENASE_REDUCTASE FAMILY PROTEIN"/>
    <property type="match status" value="1"/>
</dbReference>
<comment type="caution">
    <text evidence="4">The sequence shown here is derived from an EMBL/GenBank/DDBJ whole genome shotgun (WGS) entry which is preliminary data.</text>
</comment>
<dbReference type="EMBL" id="JACHGF010000002">
    <property type="protein sequence ID" value="MBB5283879.1"/>
    <property type="molecule type" value="Genomic_DNA"/>
</dbReference>
<evidence type="ECO:0000256" key="2">
    <source>
        <dbReference type="ARBA" id="ARBA00023002"/>
    </source>
</evidence>
<dbReference type="Pfam" id="PF00106">
    <property type="entry name" value="adh_short"/>
    <property type="match status" value="1"/>
</dbReference>
<evidence type="ECO:0000313" key="4">
    <source>
        <dbReference type="EMBL" id="MBB5283879.1"/>
    </source>
</evidence>
<dbReference type="PRINTS" id="PR00080">
    <property type="entry name" value="SDRFAMILY"/>
</dbReference>
<dbReference type="PRINTS" id="PR00081">
    <property type="entry name" value="GDHRDH"/>
</dbReference>
<comment type="similarity">
    <text evidence="1 3">Belongs to the short-chain dehydrogenases/reductases (SDR) family.</text>
</comment>
<dbReference type="Gene3D" id="3.40.50.720">
    <property type="entry name" value="NAD(P)-binding Rossmann-like Domain"/>
    <property type="match status" value="1"/>
</dbReference>
<dbReference type="PANTHER" id="PTHR43976">
    <property type="entry name" value="SHORT CHAIN DEHYDROGENASE"/>
    <property type="match status" value="1"/>
</dbReference>
<dbReference type="SUPFAM" id="SSF51735">
    <property type="entry name" value="NAD(P)-binding Rossmann-fold domains"/>
    <property type="match status" value="1"/>
</dbReference>
<dbReference type="AlphaFoldDB" id="A0A840TW63"/>
<evidence type="ECO:0000256" key="3">
    <source>
        <dbReference type="RuleBase" id="RU000363"/>
    </source>
</evidence>
<dbReference type="InterPro" id="IPR036291">
    <property type="entry name" value="NAD(P)-bd_dom_sf"/>
</dbReference>
<sequence>MDVTDETSVRQAMSSVWEKAQRLDVVVNNAGLGIVGPLEETPDTLIERVLQTNFLGVLRVCRQALPYLRHHEGGMIINVSSIAGAMGLPYRGIYSASKAAVKVLTEALSMELKAQNIRVCSVLPGDIATPINTNRLVVPLVPNSVYQTTFERIQSQINHEVANASDPIIVAKLIARIMEKPRPRLHYTVGPFLQKFSVWLKVFLPDRLFEYILMKFYKV</sequence>
<evidence type="ECO:0000256" key="1">
    <source>
        <dbReference type="ARBA" id="ARBA00006484"/>
    </source>
</evidence>
<dbReference type="InterPro" id="IPR051911">
    <property type="entry name" value="SDR_oxidoreductase"/>
</dbReference>
<accession>A0A840TW63</accession>
<proteinExistence type="inferred from homology"/>
<organism evidence="4 5">
    <name type="scientific">Rhabdobacter roseus</name>
    <dbReference type="NCBI Taxonomy" id="1655419"/>
    <lineage>
        <taxon>Bacteria</taxon>
        <taxon>Pseudomonadati</taxon>
        <taxon>Bacteroidota</taxon>
        <taxon>Cytophagia</taxon>
        <taxon>Cytophagales</taxon>
        <taxon>Cytophagaceae</taxon>
        <taxon>Rhabdobacter</taxon>
    </lineage>
</organism>
<name>A0A840TW63_9BACT</name>
<protein>
    <submittedName>
        <fullName evidence="4">NAD(P)-dependent dehydrogenase (Short-subunit alcohol dehydrogenase family)</fullName>
    </submittedName>
</protein>
<keyword evidence="2" id="KW-0560">Oxidoreductase</keyword>
<dbReference type="Proteomes" id="UP000557307">
    <property type="component" value="Unassembled WGS sequence"/>
</dbReference>
<evidence type="ECO:0000313" key="5">
    <source>
        <dbReference type="Proteomes" id="UP000557307"/>
    </source>
</evidence>
<gene>
    <name evidence="4" type="ORF">HNQ92_002005</name>
</gene>
<dbReference type="PROSITE" id="PS00061">
    <property type="entry name" value="ADH_SHORT"/>
    <property type="match status" value="1"/>
</dbReference>
<dbReference type="GO" id="GO:0016491">
    <property type="term" value="F:oxidoreductase activity"/>
    <property type="evidence" value="ECO:0007669"/>
    <property type="project" value="UniProtKB-KW"/>
</dbReference>
<dbReference type="InterPro" id="IPR020904">
    <property type="entry name" value="Sc_DH/Rdtase_CS"/>
</dbReference>
<reference evidence="4 5" key="1">
    <citation type="submission" date="2020-08" db="EMBL/GenBank/DDBJ databases">
        <title>Genomic Encyclopedia of Type Strains, Phase IV (KMG-IV): sequencing the most valuable type-strain genomes for metagenomic binning, comparative biology and taxonomic classification.</title>
        <authorList>
            <person name="Goeker M."/>
        </authorList>
    </citation>
    <scope>NUCLEOTIDE SEQUENCE [LARGE SCALE GENOMIC DNA]</scope>
    <source>
        <strain evidence="4 5">DSM 105074</strain>
    </source>
</reference>
<dbReference type="InterPro" id="IPR002347">
    <property type="entry name" value="SDR_fam"/>
</dbReference>